<dbReference type="Proteomes" id="UP000278081">
    <property type="component" value="Unassembled WGS sequence"/>
</dbReference>
<proteinExistence type="predicted"/>
<gene>
    <name evidence="2" type="ORF">EFR84_27470</name>
</gene>
<evidence type="ECO:0000313" key="3">
    <source>
        <dbReference type="Proteomes" id="UP000278081"/>
    </source>
</evidence>
<organism evidence="2 3">
    <name type="scientific">Rhizobium chutanense</name>
    <dbReference type="NCBI Taxonomy" id="2035448"/>
    <lineage>
        <taxon>Bacteria</taxon>
        <taxon>Pseudomonadati</taxon>
        <taxon>Pseudomonadota</taxon>
        <taxon>Alphaproteobacteria</taxon>
        <taxon>Hyphomicrobiales</taxon>
        <taxon>Rhizobiaceae</taxon>
        <taxon>Rhizobium/Agrobacterium group</taxon>
        <taxon>Rhizobium</taxon>
    </lineage>
</organism>
<evidence type="ECO:0000256" key="1">
    <source>
        <dbReference type="SAM" id="MobiDB-lite"/>
    </source>
</evidence>
<dbReference type="EMBL" id="RJTJ01000032">
    <property type="protein sequence ID" value="RUL99027.1"/>
    <property type="molecule type" value="Genomic_DNA"/>
</dbReference>
<evidence type="ECO:0000313" key="2">
    <source>
        <dbReference type="EMBL" id="RUL99027.1"/>
    </source>
</evidence>
<name>A0A3S0RMB8_9HYPH</name>
<protein>
    <submittedName>
        <fullName evidence="2">Uncharacterized protein</fullName>
    </submittedName>
</protein>
<accession>A0A3S0RMB8</accession>
<sequence>MREAEVLARSKEISTTQGRREAREKRCAIRCTGGDFGKNATPHSVFLGLDPRKTECGGAYTASTASAAVLLEFLQTSRLLPVFVLHLRHARA</sequence>
<dbReference type="AlphaFoldDB" id="A0A3S0RMB8"/>
<feature type="region of interest" description="Disordered" evidence="1">
    <location>
        <begin position="1"/>
        <end position="21"/>
    </location>
</feature>
<reference evidence="2 3" key="1">
    <citation type="submission" date="2018-11" db="EMBL/GenBank/DDBJ databases">
        <title>Rhizobium chutanense sp. nov., isolated from root nodules of Phaseolus vulgaris in China.</title>
        <authorList>
            <person name="Huo Y."/>
        </authorList>
    </citation>
    <scope>NUCLEOTIDE SEQUENCE [LARGE SCALE GENOMIC DNA]</scope>
    <source>
        <strain evidence="2 3">C16</strain>
    </source>
</reference>
<comment type="caution">
    <text evidence="2">The sequence shown here is derived from an EMBL/GenBank/DDBJ whole genome shotgun (WGS) entry which is preliminary data.</text>
</comment>